<name>A0AAV9WGR4_9PEZI</name>
<protein>
    <submittedName>
        <fullName evidence="1">Uncharacterized protein</fullName>
    </submittedName>
</protein>
<gene>
    <name evidence="1" type="ORF">TWF481_006427</name>
</gene>
<proteinExistence type="predicted"/>
<organism evidence="1 2">
    <name type="scientific">Arthrobotrys musiformis</name>
    <dbReference type="NCBI Taxonomy" id="47236"/>
    <lineage>
        <taxon>Eukaryota</taxon>
        <taxon>Fungi</taxon>
        <taxon>Dikarya</taxon>
        <taxon>Ascomycota</taxon>
        <taxon>Pezizomycotina</taxon>
        <taxon>Orbiliomycetes</taxon>
        <taxon>Orbiliales</taxon>
        <taxon>Orbiliaceae</taxon>
        <taxon>Arthrobotrys</taxon>
    </lineage>
</organism>
<reference evidence="1 2" key="1">
    <citation type="submission" date="2023-08" db="EMBL/GenBank/DDBJ databases">
        <authorList>
            <person name="Palmer J.M."/>
        </authorList>
    </citation>
    <scope>NUCLEOTIDE SEQUENCE [LARGE SCALE GENOMIC DNA]</scope>
    <source>
        <strain evidence="1 2">TWF481</strain>
    </source>
</reference>
<evidence type="ECO:0000313" key="2">
    <source>
        <dbReference type="Proteomes" id="UP001370758"/>
    </source>
</evidence>
<dbReference type="EMBL" id="JAVHJL010000003">
    <property type="protein sequence ID" value="KAK6508008.1"/>
    <property type="molecule type" value="Genomic_DNA"/>
</dbReference>
<dbReference type="AlphaFoldDB" id="A0AAV9WGR4"/>
<accession>A0AAV9WGR4</accession>
<dbReference type="Proteomes" id="UP001370758">
    <property type="component" value="Unassembled WGS sequence"/>
</dbReference>
<sequence>MIKWVDGHDDPGQASTDLGLFTETAAGVFIHEMMHAWPRAFTHRDYLERSPNWSSLQITDVPVRLPDVPKEKWPVAYGCDMVRTLACGITKPLWHPVDPSSNAETYLCYVLATWLQKRYGQYPYRPLIEYPGLYTGYWPYERSHTFLQGGDQVGSAELNLTARELEVEACNKLTEPRVETASFNGSQPISKIFSFGITRELCSSANWYSYGTDVNYTKPVPGEFSKS</sequence>
<keyword evidence="2" id="KW-1185">Reference proteome</keyword>
<comment type="caution">
    <text evidence="1">The sequence shown here is derived from an EMBL/GenBank/DDBJ whole genome shotgun (WGS) entry which is preliminary data.</text>
</comment>
<evidence type="ECO:0000313" key="1">
    <source>
        <dbReference type="EMBL" id="KAK6508008.1"/>
    </source>
</evidence>